<dbReference type="PANTHER" id="PTHR30576:SF0">
    <property type="entry name" value="UNDECAPRENYL-PHOSPHATE N-ACETYLGALACTOSAMINYL 1-PHOSPHATE TRANSFERASE-RELATED"/>
    <property type="match status" value="1"/>
</dbReference>
<dbReference type="RefSeq" id="WP_133694214.1">
    <property type="nucleotide sequence ID" value="NZ_SOBR01000001.1"/>
</dbReference>
<accession>A0A4R7NVV2</accession>
<organism evidence="9 10">
    <name type="scientific">Chromohalobacter marismortui</name>
    <dbReference type="NCBI Taxonomy" id="42055"/>
    <lineage>
        <taxon>Bacteria</taxon>
        <taxon>Pseudomonadati</taxon>
        <taxon>Pseudomonadota</taxon>
        <taxon>Gammaproteobacteria</taxon>
        <taxon>Oceanospirillales</taxon>
        <taxon>Halomonadaceae</taxon>
        <taxon>Chromohalobacter</taxon>
    </lineage>
</organism>
<gene>
    <name evidence="9" type="ORF">C8E00_101562</name>
</gene>
<dbReference type="GO" id="GO:0016020">
    <property type="term" value="C:membrane"/>
    <property type="evidence" value="ECO:0007669"/>
    <property type="project" value="UniProtKB-SubCell"/>
</dbReference>
<dbReference type="InterPro" id="IPR003362">
    <property type="entry name" value="Bact_transf"/>
</dbReference>
<reference evidence="9 10" key="1">
    <citation type="submission" date="2019-03" db="EMBL/GenBank/DDBJ databases">
        <title>Genomic Encyclopedia of Type Strains, Phase IV (KMG-IV): sequencing the most valuable type-strain genomes for metagenomic binning, comparative biology and taxonomic classification.</title>
        <authorList>
            <person name="Goeker M."/>
        </authorList>
    </citation>
    <scope>NUCLEOTIDE SEQUENCE [LARGE SCALE GENOMIC DNA]</scope>
    <source>
        <strain evidence="9 10">DSM 6770</strain>
    </source>
</reference>
<keyword evidence="6 7" id="KW-0472">Membrane</keyword>
<sequence>MFNKHKVFEKLDSSAWGGGESLLSGGETFDTRYERRHSRWYEQCVMGTPFHFVVGLPLVVLVPPWMVHGGNFWRGMAPELATTLWAVGAAFLVTLFFLRRMTRFPGTQASIFAVPLVSMVFAAAWALLFGAERLDASVLWGGYAASLVWFFIGYMAVQRLRRPRFAVVPLGDARHLNEIEGGELSRLEAPRLGAQRIDGIVADLRSDALNHEWIRFLTKCLLHGIPVYQLKQLDESRTGRVRLEHLADTELTSLLPSPLYSTCKRGLDLCGALLLLPLLAPIMLATAWAIRRDSPGSVFFLQWRMGHRGRPFRIYKFRSMYCDMKGKEFASGEDDPRITPVGKVIRKYRLDELPQLLNVLKGDMSFIGPRPEPVDLSQWYEKDIPLFSYRRVVRPGISGWAQVEQGYAAEVDDMAIKLQYDLYYIKHFSLWLDVLILLRTLKTIGTGFGAR</sequence>
<feature type="domain" description="Bacterial sugar transferase" evidence="8">
    <location>
        <begin position="264"/>
        <end position="444"/>
    </location>
</feature>
<feature type="transmembrane region" description="Helical" evidence="7">
    <location>
        <begin position="80"/>
        <end position="98"/>
    </location>
</feature>
<dbReference type="InterPro" id="IPR017475">
    <property type="entry name" value="EPS_sugar_tfrase"/>
</dbReference>
<evidence type="ECO:0000256" key="2">
    <source>
        <dbReference type="ARBA" id="ARBA00006464"/>
    </source>
</evidence>
<keyword evidence="4 7" id="KW-0812">Transmembrane</keyword>
<proteinExistence type="inferred from homology"/>
<evidence type="ECO:0000256" key="6">
    <source>
        <dbReference type="ARBA" id="ARBA00023136"/>
    </source>
</evidence>
<evidence type="ECO:0000256" key="7">
    <source>
        <dbReference type="SAM" id="Phobius"/>
    </source>
</evidence>
<feature type="transmembrane region" description="Helical" evidence="7">
    <location>
        <begin position="110"/>
        <end position="131"/>
    </location>
</feature>
<evidence type="ECO:0000313" key="9">
    <source>
        <dbReference type="EMBL" id="TDU25168.1"/>
    </source>
</evidence>
<keyword evidence="5 7" id="KW-1133">Transmembrane helix</keyword>
<comment type="similarity">
    <text evidence="2">Belongs to the bacterial sugar transferase family.</text>
</comment>
<evidence type="ECO:0000256" key="1">
    <source>
        <dbReference type="ARBA" id="ARBA00004141"/>
    </source>
</evidence>
<evidence type="ECO:0000259" key="8">
    <source>
        <dbReference type="Pfam" id="PF02397"/>
    </source>
</evidence>
<name>A0A4R7NVV2_9GAMM</name>
<evidence type="ECO:0000256" key="5">
    <source>
        <dbReference type="ARBA" id="ARBA00022989"/>
    </source>
</evidence>
<feature type="transmembrane region" description="Helical" evidence="7">
    <location>
        <begin position="137"/>
        <end position="157"/>
    </location>
</feature>
<comment type="caution">
    <text evidence="9">The sequence shown here is derived from an EMBL/GenBank/DDBJ whole genome shotgun (WGS) entry which is preliminary data.</text>
</comment>
<dbReference type="OrthoDB" id="9808602at2"/>
<evidence type="ECO:0000256" key="4">
    <source>
        <dbReference type="ARBA" id="ARBA00022692"/>
    </source>
</evidence>
<dbReference type="Pfam" id="PF02397">
    <property type="entry name" value="Bac_transf"/>
    <property type="match status" value="1"/>
</dbReference>
<dbReference type="Proteomes" id="UP000295380">
    <property type="component" value="Unassembled WGS sequence"/>
</dbReference>
<protein>
    <submittedName>
        <fullName evidence="9">Exopolysaccharide biosynthesis polyprenyl glycosylphosphotransferase</fullName>
    </submittedName>
</protein>
<evidence type="ECO:0000256" key="3">
    <source>
        <dbReference type="ARBA" id="ARBA00022679"/>
    </source>
</evidence>
<dbReference type="AlphaFoldDB" id="A0A4R7NVV2"/>
<feature type="transmembrane region" description="Helical" evidence="7">
    <location>
        <begin position="40"/>
        <end position="60"/>
    </location>
</feature>
<evidence type="ECO:0000313" key="10">
    <source>
        <dbReference type="Proteomes" id="UP000295380"/>
    </source>
</evidence>
<feature type="transmembrane region" description="Helical" evidence="7">
    <location>
        <begin position="269"/>
        <end position="290"/>
    </location>
</feature>
<comment type="subcellular location">
    <subcellularLocation>
        <location evidence="1">Membrane</location>
        <topology evidence="1">Multi-pass membrane protein</topology>
    </subcellularLocation>
</comment>
<dbReference type="PANTHER" id="PTHR30576">
    <property type="entry name" value="COLANIC BIOSYNTHESIS UDP-GLUCOSE LIPID CARRIER TRANSFERASE"/>
    <property type="match status" value="1"/>
</dbReference>
<dbReference type="EMBL" id="SOBR01000001">
    <property type="protein sequence ID" value="TDU25168.1"/>
    <property type="molecule type" value="Genomic_DNA"/>
</dbReference>
<dbReference type="NCBIfam" id="TIGR03025">
    <property type="entry name" value="EPS_sugtrans"/>
    <property type="match status" value="1"/>
</dbReference>
<keyword evidence="10" id="KW-1185">Reference proteome</keyword>
<dbReference type="GO" id="GO:0016780">
    <property type="term" value="F:phosphotransferase activity, for other substituted phosphate groups"/>
    <property type="evidence" value="ECO:0007669"/>
    <property type="project" value="TreeGrafter"/>
</dbReference>
<keyword evidence="3 9" id="KW-0808">Transferase</keyword>